<dbReference type="AlphaFoldDB" id="A0A1Q2M9G3"/>
<dbReference type="InterPro" id="IPR029058">
    <property type="entry name" value="AB_hydrolase_fold"/>
</dbReference>
<evidence type="ECO:0000313" key="4">
    <source>
        <dbReference type="Proteomes" id="UP000188219"/>
    </source>
</evidence>
<gene>
    <name evidence="3" type="ORF">Mag101_15285</name>
</gene>
<name>A0A1Q2M9G3_9GAMM</name>
<dbReference type="EMBL" id="CP019650">
    <property type="protein sequence ID" value="AQQ68842.1"/>
    <property type="molecule type" value="Genomic_DNA"/>
</dbReference>
<accession>A0A1Q2M9G3</accession>
<evidence type="ECO:0000313" key="3">
    <source>
        <dbReference type="EMBL" id="AQQ68842.1"/>
    </source>
</evidence>
<dbReference type="STRING" id="260552.Mag101_15285"/>
<protein>
    <recommendedName>
        <fullName evidence="2">Peptidase S9 prolyl oligopeptidase catalytic domain-containing protein</fullName>
    </recommendedName>
</protein>
<dbReference type="PANTHER" id="PTHR42776">
    <property type="entry name" value="SERINE PEPTIDASE S9 FAMILY MEMBER"/>
    <property type="match status" value="1"/>
</dbReference>
<sequence>MSFLRALCAPLISACYGLVIAIALPFNVYGKASELTAKDYGALPKISMLAVSPSGERIAFRMTDETGADFAVVMSLADGKRLGAVNLSATTPDTMYFVNENELILQASDVRKLFGFRGKLDLSTAYAFDWRTGEVRQLLTPGDVVYRGQSGLGRIIGLSPDNKFAYMPAYVPKDQHDNDPRYSLVRVELEDPKRPRVHFKGRHSSRDFFLDQNGEVIAHELFDNKRNLHRLLARQNDEWVAVYKNETEIPTIAFVGLTPDRESVIAISTSSESGRENFYALSLASGEFTDLGFGRADADVEQTYKSLDQRVLGVRYSGLTPSYRFFDESISQRMENIQSYFAGHSVWLQDWTDGWEHLMVYVEGSQVAGDYYLFPKEGAPVKLASARPNIRSDQVHPIATINFKARDGLTIPTLLTLPKDKVSNLKNLPAIIMPHGGPANYDRVGFDWLAQALANRGYLVVQPQFRGSTGFGLEHYQAGQGEWGAKMQDDLTDAVDMLVRKGIVNSERVCIVGASYGGYAALAGGAFTPEKYRCVVSVNGVSDLEQMLRTEKRDHGRHHWVVAYWEKLMADGDADKDMLRAVSPSRHSEQFQAPVLLIHGEDDVIVPLKQSRDMYKRLKREKKPVEFVELEDETHYLDTTEGRMQTVEKIVAFVDKHLQP</sequence>
<dbReference type="eggNOG" id="COG1506">
    <property type="taxonomic scope" value="Bacteria"/>
</dbReference>
<reference evidence="3" key="1">
    <citation type="submission" date="2017-02" db="EMBL/GenBank/DDBJ databases">
        <title>Genome of Microbulbifer agarilyticus GP101.</title>
        <authorList>
            <person name="Jung J."/>
            <person name="Bae S.S."/>
            <person name="Baek K."/>
        </authorList>
    </citation>
    <scope>NUCLEOTIDE SEQUENCE [LARGE SCALE GENOMIC DNA]</scope>
    <source>
        <strain evidence="3">GP101</strain>
    </source>
</reference>
<dbReference type="Pfam" id="PF00326">
    <property type="entry name" value="Peptidase_S9"/>
    <property type="match status" value="1"/>
</dbReference>
<dbReference type="SUPFAM" id="SSF82171">
    <property type="entry name" value="DPP6 N-terminal domain-like"/>
    <property type="match status" value="1"/>
</dbReference>
<dbReference type="Gene3D" id="3.40.50.1820">
    <property type="entry name" value="alpha/beta hydrolase"/>
    <property type="match status" value="1"/>
</dbReference>
<keyword evidence="1" id="KW-0378">Hydrolase</keyword>
<dbReference type="GO" id="GO:0004252">
    <property type="term" value="F:serine-type endopeptidase activity"/>
    <property type="evidence" value="ECO:0007669"/>
    <property type="project" value="TreeGrafter"/>
</dbReference>
<dbReference type="GO" id="GO:0006508">
    <property type="term" value="P:proteolysis"/>
    <property type="evidence" value="ECO:0007669"/>
    <property type="project" value="InterPro"/>
</dbReference>
<feature type="domain" description="Peptidase S9 prolyl oligopeptidase catalytic" evidence="2">
    <location>
        <begin position="446"/>
        <end position="659"/>
    </location>
</feature>
<evidence type="ECO:0000256" key="1">
    <source>
        <dbReference type="ARBA" id="ARBA00022801"/>
    </source>
</evidence>
<organism evidence="3 4">
    <name type="scientific">Microbulbifer agarilyticus</name>
    <dbReference type="NCBI Taxonomy" id="260552"/>
    <lineage>
        <taxon>Bacteria</taxon>
        <taxon>Pseudomonadati</taxon>
        <taxon>Pseudomonadota</taxon>
        <taxon>Gammaproteobacteria</taxon>
        <taxon>Cellvibrionales</taxon>
        <taxon>Microbulbiferaceae</taxon>
        <taxon>Microbulbifer</taxon>
    </lineage>
</organism>
<dbReference type="Proteomes" id="UP000188219">
    <property type="component" value="Chromosome"/>
</dbReference>
<dbReference type="PANTHER" id="PTHR42776:SF27">
    <property type="entry name" value="DIPEPTIDYL PEPTIDASE FAMILY MEMBER 6"/>
    <property type="match status" value="1"/>
</dbReference>
<dbReference type="SUPFAM" id="SSF53474">
    <property type="entry name" value="alpha/beta-Hydrolases"/>
    <property type="match status" value="1"/>
</dbReference>
<keyword evidence="4" id="KW-1185">Reference proteome</keyword>
<dbReference type="InterPro" id="IPR001375">
    <property type="entry name" value="Peptidase_S9_cat"/>
</dbReference>
<proteinExistence type="predicted"/>
<dbReference type="KEGG" id="maga:Mag101_15285"/>
<dbReference type="RefSeq" id="WP_198040004.1">
    <property type="nucleotide sequence ID" value="NZ_CP019650.1"/>
</dbReference>
<evidence type="ECO:0000259" key="2">
    <source>
        <dbReference type="Pfam" id="PF00326"/>
    </source>
</evidence>